<feature type="compositionally biased region" description="Basic and acidic residues" evidence="1">
    <location>
        <begin position="802"/>
        <end position="816"/>
    </location>
</feature>
<feature type="compositionally biased region" description="Basic and acidic residues" evidence="1">
    <location>
        <begin position="555"/>
        <end position="564"/>
    </location>
</feature>
<keyword evidence="4" id="KW-1185">Reference proteome</keyword>
<keyword evidence="2" id="KW-0472">Membrane</keyword>
<dbReference type="OrthoDB" id="6614018at2759"/>
<keyword evidence="2" id="KW-1133">Transmembrane helix</keyword>
<evidence type="ECO:0000313" key="4">
    <source>
        <dbReference type="Proteomes" id="UP000494040"/>
    </source>
</evidence>
<dbReference type="KEGG" id="clec:106673864"/>
<evidence type="ECO:0000313" key="3">
    <source>
        <dbReference type="EnsemblMetazoa" id="XP_014261707.1"/>
    </source>
</evidence>
<dbReference type="EnsemblMetazoa" id="XM_014406221.2">
    <property type="protein sequence ID" value="XP_014261707.1"/>
    <property type="gene ID" value="LOC106673864"/>
</dbReference>
<feature type="compositionally biased region" description="Basic and acidic residues" evidence="1">
    <location>
        <begin position="504"/>
        <end position="528"/>
    </location>
</feature>
<evidence type="ECO:0000256" key="1">
    <source>
        <dbReference type="SAM" id="MobiDB-lite"/>
    </source>
</evidence>
<dbReference type="AlphaFoldDB" id="A0A8I6TLG0"/>
<dbReference type="Proteomes" id="UP000494040">
    <property type="component" value="Unassembled WGS sequence"/>
</dbReference>
<feature type="compositionally biased region" description="Basic and acidic residues" evidence="1">
    <location>
        <begin position="617"/>
        <end position="627"/>
    </location>
</feature>
<feature type="compositionally biased region" description="Polar residues" evidence="1">
    <location>
        <begin position="538"/>
        <end position="551"/>
    </location>
</feature>
<sequence length="1030" mass="116817">MNVKNPEKMSGTTLNINTELIVLSSIGVVSTVLEGAYNSVTDHLDEIWKISIPEDWFGPSLESVAKTIMAIIVIARSVTLHVYVGSYILMMYPIFMKKSAALMVFWIFLAALRSIFLNLTSTFLGFLICAFCSSTRATCFEFAVVKGVELGCSVYLWLTVGGYYIKLRDYNSPRYHEEQSSGDPSYRSLEYPNPPPRDFIEWLSSQGINKYGRDRAELIKKILAMSKLELKDFHDRLRNMMSRTSMQTVGVDPREDPYPRIQEQVSANHSRMHDDEECFPIKNKHKMPSSVNVQIKSFDVDRTQYIQGKNVEYTNSQDALSNQKKIHRTRSGMYDDDSPKQGRSKPPKYVCKEKRSDLVPQSPTHSIKMADDKQTTETINQRQMDGSFISVQVTVMPCGGPNEICIPQEQQGSTSNPYSVPGDVNRPQICQCAMKPLGKEKSAIPAIQSAQANKLPSVTMSRLSEHPLPSKLIKQLDETTEAATHEPSKTRESYGTLNPLARQGKLEQIKSEESVTYDAEKTAEKRFPSDSYQPPKPNASTHSQHTTNKLSTMKLKGESMETKHSALNFTDELAHKDLKQRDETDQTAEEEKRQQEKLKRSQSEPGMSHSARSSRRLQYEDIIDTRGSRSQKPNIVSLEEWEQVCEDFKKRISEQKEEGENILKGSSPQSIDRNKRMHKRRQNRADPDIRENDKSKEINNIQPNKSSYQSAMSMQKNHSDDLDTIFKSERNVSLSSPPRLPVIPTKITQKKGTMTDEEWLRVYQEFLHGSYERPADQLANASDLYFEDLYPVESYEKQLLEDMNKRNDKNDKDKSSGGKSKSYTAAHALTKFDKRLKTTTSQSSYCDLQFLTDLLLSEKDDDDGKAFAQWAPIYLDLLSNKPDTYSDDTSSLSTTKSSTKLCLPESSSQMAKDKWLSRYSQLLKENDINSDIQKEMEEETGLRMSTESLATTLDMVTSVGSSSATSYQELDNARSLSVLESSSSSHVLDQKELEKKIYSDSMNELLTIASLESLLDNETDSVSVDDCESR</sequence>
<reference evidence="3" key="1">
    <citation type="submission" date="2022-01" db="UniProtKB">
        <authorList>
            <consortium name="EnsemblMetazoa"/>
        </authorList>
    </citation>
    <scope>IDENTIFICATION</scope>
</reference>
<organism evidence="3 4">
    <name type="scientific">Cimex lectularius</name>
    <name type="common">Bed bug</name>
    <name type="synonym">Acanthia lectularia</name>
    <dbReference type="NCBI Taxonomy" id="79782"/>
    <lineage>
        <taxon>Eukaryota</taxon>
        <taxon>Metazoa</taxon>
        <taxon>Ecdysozoa</taxon>
        <taxon>Arthropoda</taxon>
        <taxon>Hexapoda</taxon>
        <taxon>Insecta</taxon>
        <taxon>Pterygota</taxon>
        <taxon>Neoptera</taxon>
        <taxon>Paraneoptera</taxon>
        <taxon>Hemiptera</taxon>
        <taxon>Heteroptera</taxon>
        <taxon>Panheteroptera</taxon>
        <taxon>Cimicomorpha</taxon>
        <taxon>Cimicidae</taxon>
        <taxon>Cimex</taxon>
    </lineage>
</organism>
<feature type="transmembrane region" description="Helical" evidence="2">
    <location>
        <begin position="102"/>
        <end position="128"/>
    </location>
</feature>
<accession>A0A8I6TLG0</accession>
<feature type="region of interest" description="Disordered" evidence="1">
    <location>
        <begin position="652"/>
        <end position="693"/>
    </location>
</feature>
<feature type="compositionally biased region" description="Basic and acidic residues" evidence="1">
    <location>
        <begin position="572"/>
        <end position="602"/>
    </location>
</feature>
<keyword evidence="2" id="KW-0812">Transmembrane</keyword>
<name>A0A8I6TLG0_CIMLE</name>
<protein>
    <submittedName>
        <fullName evidence="3">Uncharacterized protein</fullName>
    </submittedName>
</protein>
<feature type="compositionally biased region" description="Basic and acidic residues" evidence="1">
    <location>
        <begin position="683"/>
        <end position="693"/>
    </location>
</feature>
<dbReference type="GeneID" id="106673864"/>
<feature type="region of interest" description="Disordered" evidence="1">
    <location>
        <begin position="802"/>
        <end position="821"/>
    </location>
</feature>
<feature type="region of interest" description="Disordered" evidence="1">
    <location>
        <begin position="317"/>
        <end position="376"/>
    </location>
</feature>
<evidence type="ECO:0000256" key="2">
    <source>
        <dbReference type="SAM" id="Phobius"/>
    </source>
</evidence>
<dbReference type="RefSeq" id="XP_014261707.1">
    <property type="nucleotide sequence ID" value="XM_014406221.2"/>
</dbReference>
<feature type="compositionally biased region" description="Basic and acidic residues" evidence="1">
    <location>
        <begin position="652"/>
        <end position="661"/>
    </location>
</feature>
<feature type="region of interest" description="Disordered" evidence="1">
    <location>
        <begin position="477"/>
        <end position="637"/>
    </location>
</feature>
<feature type="compositionally biased region" description="Basic and acidic residues" evidence="1">
    <location>
        <begin position="483"/>
        <end position="492"/>
    </location>
</feature>
<feature type="transmembrane region" description="Helical" evidence="2">
    <location>
        <begin position="68"/>
        <end position="90"/>
    </location>
</feature>
<proteinExistence type="predicted"/>